<sequence length="75" mass="8288">MDGGMSKRLMELEPSTPTRAITLVSSPSPMTRGRHRMLFEGTIEPFECASTSPITAEKGKAKKLKVVRSKNPKKK</sequence>
<dbReference type="EMBL" id="CM029040">
    <property type="protein sequence ID" value="KAG2633433.1"/>
    <property type="molecule type" value="Genomic_DNA"/>
</dbReference>
<dbReference type="Proteomes" id="UP000823388">
    <property type="component" value="Chromosome 2N"/>
</dbReference>
<reference evidence="1" key="1">
    <citation type="submission" date="2020-05" db="EMBL/GenBank/DDBJ databases">
        <title>WGS assembly of Panicum virgatum.</title>
        <authorList>
            <person name="Lovell J.T."/>
            <person name="Jenkins J."/>
            <person name="Shu S."/>
            <person name="Juenger T.E."/>
            <person name="Schmutz J."/>
        </authorList>
    </citation>
    <scope>NUCLEOTIDE SEQUENCE</scope>
    <source>
        <strain evidence="1">AP13</strain>
    </source>
</reference>
<proteinExistence type="predicted"/>
<dbReference type="AlphaFoldDB" id="A0A8T0VLK6"/>
<keyword evidence="2" id="KW-1185">Reference proteome</keyword>
<evidence type="ECO:0000313" key="1">
    <source>
        <dbReference type="EMBL" id="KAG2633433.1"/>
    </source>
</evidence>
<comment type="caution">
    <text evidence="1">The sequence shown here is derived from an EMBL/GenBank/DDBJ whole genome shotgun (WGS) entry which is preliminary data.</text>
</comment>
<organism evidence="1 2">
    <name type="scientific">Panicum virgatum</name>
    <name type="common">Blackwell switchgrass</name>
    <dbReference type="NCBI Taxonomy" id="38727"/>
    <lineage>
        <taxon>Eukaryota</taxon>
        <taxon>Viridiplantae</taxon>
        <taxon>Streptophyta</taxon>
        <taxon>Embryophyta</taxon>
        <taxon>Tracheophyta</taxon>
        <taxon>Spermatophyta</taxon>
        <taxon>Magnoliopsida</taxon>
        <taxon>Liliopsida</taxon>
        <taxon>Poales</taxon>
        <taxon>Poaceae</taxon>
        <taxon>PACMAD clade</taxon>
        <taxon>Panicoideae</taxon>
        <taxon>Panicodae</taxon>
        <taxon>Paniceae</taxon>
        <taxon>Panicinae</taxon>
        <taxon>Panicum</taxon>
        <taxon>Panicum sect. Hiantes</taxon>
    </lineage>
</organism>
<protein>
    <submittedName>
        <fullName evidence="1">Uncharacterized protein</fullName>
    </submittedName>
</protein>
<accession>A0A8T0VLK6</accession>
<gene>
    <name evidence="1" type="ORF">PVAP13_2NG268800</name>
</gene>
<name>A0A8T0VLK6_PANVG</name>
<evidence type="ECO:0000313" key="2">
    <source>
        <dbReference type="Proteomes" id="UP000823388"/>
    </source>
</evidence>